<evidence type="ECO:0000256" key="1">
    <source>
        <dbReference type="SAM" id="MobiDB-lite"/>
    </source>
</evidence>
<feature type="region of interest" description="Disordered" evidence="1">
    <location>
        <begin position="164"/>
        <end position="193"/>
    </location>
</feature>
<dbReference type="AlphaFoldDB" id="A0ABD1SQD6"/>
<dbReference type="Proteomes" id="UP001604277">
    <property type="component" value="Unassembled WGS sequence"/>
</dbReference>
<dbReference type="EMBL" id="JBFOLJ010000010">
    <property type="protein sequence ID" value="KAL2502394.1"/>
    <property type="molecule type" value="Genomic_DNA"/>
</dbReference>
<evidence type="ECO:0000313" key="3">
    <source>
        <dbReference type="Proteomes" id="UP001604277"/>
    </source>
</evidence>
<accession>A0ABD1SQD6</accession>
<gene>
    <name evidence="2" type="ORF">Fot_36242</name>
</gene>
<protein>
    <submittedName>
        <fullName evidence="2">Uncharacterized protein</fullName>
    </submittedName>
</protein>
<comment type="caution">
    <text evidence="2">The sequence shown here is derived from an EMBL/GenBank/DDBJ whole genome shotgun (WGS) entry which is preliminary data.</text>
</comment>
<feature type="region of interest" description="Disordered" evidence="1">
    <location>
        <begin position="1"/>
        <end position="28"/>
    </location>
</feature>
<keyword evidence="3" id="KW-1185">Reference proteome</keyword>
<sequence>MAGPSGVIESGNDGESINPRTHKVNLGLDPNEMDLVEGWIEHVRELSRGHEDSDSDPGSWAYGEPAERVKDWYCLTPKGTHGPVITRHPSSIKHWRNQWLWAAGDWQCFPSDLVSEITVPQTLSHQRSSTLPKSGLAGLAAKRIHSVVKNKSSDNDQKKILAGLSLKGGEKNQDVPPAPVDPRQTILAPTVLP</sequence>
<name>A0ABD1SQD6_9LAMI</name>
<evidence type="ECO:0000313" key="2">
    <source>
        <dbReference type="EMBL" id="KAL2502394.1"/>
    </source>
</evidence>
<organism evidence="2 3">
    <name type="scientific">Forsythia ovata</name>
    <dbReference type="NCBI Taxonomy" id="205694"/>
    <lineage>
        <taxon>Eukaryota</taxon>
        <taxon>Viridiplantae</taxon>
        <taxon>Streptophyta</taxon>
        <taxon>Embryophyta</taxon>
        <taxon>Tracheophyta</taxon>
        <taxon>Spermatophyta</taxon>
        <taxon>Magnoliopsida</taxon>
        <taxon>eudicotyledons</taxon>
        <taxon>Gunneridae</taxon>
        <taxon>Pentapetalae</taxon>
        <taxon>asterids</taxon>
        <taxon>lamiids</taxon>
        <taxon>Lamiales</taxon>
        <taxon>Oleaceae</taxon>
        <taxon>Forsythieae</taxon>
        <taxon>Forsythia</taxon>
    </lineage>
</organism>
<reference evidence="3" key="1">
    <citation type="submission" date="2024-07" db="EMBL/GenBank/DDBJ databases">
        <title>Two chromosome-level genome assemblies of Korean endemic species Abeliophyllum distichum and Forsythia ovata (Oleaceae).</title>
        <authorList>
            <person name="Jang H."/>
        </authorList>
    </citation>
    <scope>NUCLEOTIDE SEQUENCE [LARGE SCALE GENOMIC DNA]</scope>
</reference>
<proteinExistence type="predicted"/>